<keyword evidence="3" id="KW-1185">Reference proteome</keyword>
<keyword evidence="1" id="KW-0732">Signal</keyword>
<feature type="signal peptide" evidence="1">
    <location>
        <begin position="1"/>
        <end position="19"/>
    </location>
</feature>
<dbReference type="SUPFAM" id="SSF53850">
    <property type="entry name" value="Periplasmic binding protein-like II"/>
    <property type="match status" value="1"/>
</dbReference>
<dbReference type="EMBL" id="CP061379">
    <property type="protein sequence ID" value="QPF92366.1"/>
    <property type="molecule type" value="Genomic_DNA"/>
</dbReference>
<dbReference type="AlphaFoldDB" id="A0A7S9D733"/>
<dbReference type="KEGG" id="bcou:IC761_03440"/>
<protein>
    <submittedName>
        <fullName evidence="2">ABC transporter substrate-binding protein</fullName>
    </submittedName>
</protein>
<dbReference type="Gene3D" id="3.40.190.10">
    <property type="entry name" value="Periplasmic binding protein-like II"/>
    <property type="match status" value="2"/>
</dbReference>
<dbReference type="RefSeq" id="WP_195801904.1">
    <property type="nucleotide sequence ID" value="NZ_CP061379.1"/>
</dbReference>
<dbReference type="PANTHER" id="PTHR30024">
    <property type="entry name" value="ALIPHATIC SULFONATES-BINDING PROTEIN-RELATED"/>
    <property type="match status" value="1"/>
</dbReference>
<gene>
    <name evidence="2" type="ORF">IC761_03440</name>
</gene>
<dbReference type="Pfam" id="PF13379">
    <property type="entry name" value="NMT1_2"/>
    <property type="match status" value="1"/>
</dbReference>
<feature type="chain" id="PRO_5032380108" evidence="1">
    <location>
        <begin position="20"/>
        <end position="313"/>
    </location>
</feature>
<dbReference type="Proteomes" id="UP000594621">
    <property type="component" value="Chromosome"/>
</dbReference>
<reference evidence="2 3" key="1">
    <citation type="submission" date="2020-09" db="EMBL/GenBank/DDBJ databases">
        <title>Complete genomes of bradyrhizobia occurring on native shrubby legumes in Australia.</title>
        <authorList>
            <person name="Lafay B."/>
        </authorList>
    </citation>
    <scope>NUCLEOTIDE SEQUENCE [LARGE SCALE GENOMIC DNA]</scope>
    <source>
        <strain evidence="2 3">BDV5040</strain>
    </source>
</reference>
<evidence type="ECO:0000313" key="3">
    <source>
        <dbReference type="Proteomes" id="UP000594621"/>
    </source>
</evidence>
<evidence type="ECO:0000313" key="2">
    <source>
        <dbReference type="EMBL" id="QPF92366.1"/>
    </source>
</evidence>
<evidence type="ECO:0000256" key="1">
    <source>
        <dbReference type="SAM" id="SignalP"/>
    </source>
</evidence>
<proteinExistence type="predicted"/>
<sequence>MKLPALSRRAFMASTLAAAAIRPTNLRAEDAPIKIGVGSDPVFSSFYLAAHEKMFEAEKLNVVVQLYTDGGEALNALVAQQVHLGAAVEPTHMVRFARAELRPLAIVYQSGRYIKLVTGKGVEGLDKIKKFGIVAGSVSEYCTLLAMKKIGLAPGAVQMVKSGPPELPALLARGDIDAFFAWEPWPTNGVKQGGHVAMTSKDAGYTDTMWVTAAGGWFDGNAAAARGILKVLARSCEIVISDPQRAAAAVQAVTKIPVAQTLNALKDMDPGVRDFTDADFASYDGIAAFLADQKVTPTVVDFRRYIQRGFYKA</sequence>
<organism evidence="2 3">
    <name type="scientific">Bradyrhizobium commune</name>
    <dbReference type="NCBI Taxonomy" id="83627"/>
    <lineage>
        <taxon>Bacteria</taxon>
        <taxon>Pseudomonadati</taxon>
        <taxon>Pseudomonadota</taxon>
        <taxon>Alphaproteobacteria</taxon>
        <taxon>Hyphomicrobiales</taxon>
        <taxon>Nitrobacteraceae</taxon>
        <taxon>Bradyrhizobium</taxon>
    </lineage>
</organism>
<name>A0A7S9D733_9BRAD</name>
<accession>A0A7S9D733</accession>